<keyword evidence="4 13" id="KW-0547">Nucleotide-binding</keyword>
<name>A0ABS7XUG7_9FLAO</name>
<dbReference type="Proteomes" id="UP001198901">
    <property type="component" value="Unassembled WGS sequence"/>
</dbReference>
<keyword evidence="6 13" id="KW-0228">DNA excision</keyword>
<keyword evidence="20" id="KW-1185">Reference proteome</keyword>
<dbReference type="InterPro" id="IPR036876">
    <property type="entry name" value="UVR_dom_sf"/>
</dbReference>
<dbReference type="InterPro" id="IPR041471">
    <property type="entry name" value="UvrB_inter"/>
</dbReference>
<keyword evidence="10 13" id="KW-0742">SOS response</keyword>
<evidence type="ECO:0000256" key="2">
    <source>
        <dbReference type="ARBA" id="ARBA00008533"/>
    </source>
</evidence>
<dbReference type="InterPro" id="IPR024759">
    <property type="entry name" value="UvrB_YAD/RRR_dom"/>
</dbReference>
<dbReference type="CDD" id="cd18790">
    <property type="entry name" value="SF2_C_UvrB"/>
    <property type="match status" value="1"/>
</dbReference>
<comment type="caution">
    <text evidence="19">The sequence shown here is derived from an EMBL/GenBank/DDBJ whole genome shotgun (WGS) entry which is preliminary data.</text>
</comment>
<evidence type="ECO:0000313" key="19">
    <source>
        <dbReference type="EMBL" id="MCA0133677.1"/>
    </source>
</evidence>
<dbReference type="EMBL" id="JAIUJR010000011">
    <property type="protein sequence ID" value="MCA0133677.1"/>
    <property type="molecule type" value="Genomic_DNA"/>
</dbReference>
<dbReference type="Pfam" id="PF17757">
    <property type="entry name" value="UvrB_inter"/>
    <property type="match status" value="1"/>
</dbReference>
<evidence type="ECO:0000256" key="13">
    <source>
        <dbReference type="HAMAP-Rule" id="MF_00204"/>
    </source>
</evidence>
<comment type="subunit">
    <text evidence="11 13 14">Forms a heterotetramer with UvrA during the search for lesions. Interacts with UvrC in an incision complex.</text>
</comment>
<evidence type="ECO:0000259" key="17">
    <source>
        <dbReference type="PROSITE" id="PS51192"/>
    </source>
</evidence>
<dbReference type="Pfam" id="PF12344">
    <property type="entry name" value="UvrB"/>
    <property type="match status" value="1"/>
</dbReference>
<accession>A0ABS7XUG7</accession>
<sequence>MRFKIESNFKPTGDQPEAIDQLAKGILQNEKYQTLLGVTGSGKTFTVANVIEEVQRPTLVLAHNKTLAAQLYSEFKQFFPNNAVEYFVSYYDYYQPEAYIPVSGVYIEKDLSINEEIEKMRLSTTSSLLSGRRDVLVVASVSCLYGIGNPVEFQKNVITLERDQVISRTKLLHQLVQSLYSRTEADFKNGNFRIKGDTVDVFPGYANNAFRIHFFGDEIEEIEAFDVLTNEVIERYDRLNIYPANMFVTSPDVLQNAIIEIQDDLVKQHDYFKDIGKHLEAKRLKERTEFDLEMIRELGYCSGIENYSRYLDGRAPGTRPFCLLDYFPDDYLMVVDESHVTISQVHAMYGGDRSRKENLVEYGFRLPAAMDNRPLKFEEFEALQNQVIYVSATPADYEMQKTGGIYVEQVIRPTGLLDPKIEVRPSLNQIDDLIEEIQERVEKDERTLVTTLTKRMAEELVKYLTRISIRCRYIHSDVDTLERVEIMQDLRKGIFDVLVGVNLLREGLDLPEVSLVAILDADKEGFLRSNRSLTQTVGRAARNLNGMAIMYADTVTQSMQKTIDETNYRREKQIAYNTANNITPKALNKSLDSALAKNSVSTYRTELEAKLAAEPESEYLSKSQLEKKIREKRKQMEQAAKALDFMEAARFRDEITAYQEKLEKLKVK</sequence>
<evidence type="ECO:0000256" key="7">
    <source>
        <dbReference type="ARBA" id="ARBA00022840"/>
    </source>
</evidence>
<dbReference type="GO" id="GO:0016787">
    <property type="term" value="F:hydrolase activity"/>
    <property type="evidence" value="ECO:0007669"/>
    <property type="project" value="UniProtKB-KW"/>
</dbReference>
<evidence type="ECO:0000256" key="9">
    <source>
        <dbReference type="ARBA" id="ARBA00023204"/>
    </source>
</evidence>
<feature type="domain" description="Helicase ATP-binding" evidence="17">
    <location>
        <begin position="24"/>
        <end position="160"/>
    </location>
</feature>
<organism evidence="19 20">
    <name type="scientific">Winogradskyella alexanderae</name>
    <dbReference type="NCBI Taxonomy" id="2877123"/>
    <lineage>
        <taxon>Bacteria</taxon>
        <taxon>Pseudomonadati</taxon>
        <taxon>Bacteroidota</taxon>
        <taxon>Flavobacteriia</taxon>
        <taxon>Flavobacteriales</taxon>
        <taxon>Flavobacteriaceae</taxon>
        <taxon>Winogradskyella</taxon>
    </lineage>
</organism>
<dbReference type="Pfam" id="PF02151">
    <property type="entry name" value="UVR"/>
    <property type="match status" value="1"/>
</dbReference>
<dbReference type="InterPro" id="IPR027417">
    <property type="entry name" value="P-loop_NTPase"/>
</dbReference>
<evidence type="ECO:0000259" key="16">
    <source>
        <dbReference type="PROSITE" id="PS50151"/>
    </source>
</evidence>
<evidence type="ECO:0000256" key="1">
    <source>
        <dbReference type="ARBA" id="ARBA00004496"/>
    </source>
</evidence>
<feature type="domain" description="UVR" evidence="16">
    <location>
        <begin position="626"/>
        <end position="661"/>
    </location>
</feature>
<keyword evidence="15" id="KW-0175">Coiled coil</keyword>
<comment type="subcellular location">
    <subcellularLocation>
        <location evidence="1 13 14">Cytoplasm</location>
    </subcellularLocation>
</comment>
<dbReference type="RefSeq" id="WP_224531184.1">
    <property type="nucleotide sequence ID" value="NZ_JAIUJR010000011.1"/>
</dbReference>
<evidence type="ECO:0000256" key="10">
    <source>
        <dbReference type="ARBA" id="ARBA00023236"/>
    </source>
</evidence>
<feature type="domain" description="Helicase C-terminal" evidence="18">
    <location>
        <begin position="429"/>
        <end position="591"/>
    </location>
</feature>
<evidence type="ECO:0000313" key="20">
    <source>
        <dbReference type="Proteomes" id="UP001198901"/>
    </source>
</evidence>
<gene>
    <name evidence="13 19" type="primary">uvrB</name>
    <name evidence="19" type="ORF">LBU54_13860</name>
</gene>
<comment type="function">
    <text evidence="13">The UvrABC repair system catalyzes the recognition and processing of DNA lesions. A damage recognition complex composed of 2 UvrA and 2 UvrB subunits scans DNA for abnormalities. Upon binding of the UvrA(2)B(2) complex to a putative damaged site, the DNA wraps around one UvrB monomer. DNA wrap is dependent on ATP binding by UvrB and probably causes local melting of the DNA helix, facilitating insertion of UvrB beta-hairpin between the DNA strands. Then UvrB probes one DNA strand for the presence of a lesion. If a lesion is found the UvrA subunits dissociate and the UvrB-DNA preincision complex is formed. This complex is subsequently bound by UvrC and the second UvrB is released. If no lesion is found, the DNA wraps around the other UvrB subunit that will check the other stand for damage.</text>
</comment>
<protein>
    <recommendedName>
        <fullName evidence="12 13">UvrABC system protein B</fullName>
        <shortName evidence="13">Protein UvrB</shortName>
    </recommendedName>
    <alternativeName>
        <fullName evidence="13">Excinuclease ABC subunit B</fullName>
    </alternativeName>
</protein>
<keyword evidence="19" id="KW-0378">Hydrolase</keyword>
<dbReference type="SUPFAM" id="SSF46600">
    <property type="entry name" value="C-terminal UvrC-binding domain of UvrB"/>
    <property type="match status" value="1"/>
</dbReference>
<reference evidence="20" key="1">
    <citation type="submission" date="2023-07" db="EMBL/GenBank/DDBJ databases">
        <authorList>
            <person name="Yue Y."/>
        </authorList>
    </citation>
    <scope>NUCLEOTIDE SEQUENCE [LARGE SCALE GENOMIC DNA]</scope>
    <source>
        <strain evidence="20">D23</strain>
    </source>
</reference>
<feature type="short sequence motif" description="Beta-hairpin" evidence="13">
    <location>
        <begin position="90"/>
        <end position="113"/>
    </location>
</feature>
<dbReference type="InterPro" id="IPR001650">
    <property type="entry name" value="Helicase_C-like"/>
</dbReference>
<dbReference type="InterPro" id="IPR014001">
    <property type="entry name" value="Helicase_ATP-bd"/>
</dbReference>
<dbReference type="PANTHER" id="PTHR24029:SF0">
    <property type="entry name" value="UVRABC SYSTEM PROTEIN B"/>
    <property type="match status" value="1"/>
</dbReference>
<evidence type="ECO:0000256" key="8">
    <source>
        <dbReference type="ARBA" id="ARBA00022881"/>
    </source>
</evidence>
<evidence type="ECO:0000256" key="15">
    <source>
        <dbReference type="SAM" id="Coils"/>
    </source>
</evidence>
<dbReference type="Pfam" id="PF04851">
    <property type="entry name" value="ResIII"/>
    <property type="match status" value="1"/>
</dbReference>
<dbReference type="SMART" id="SM00487">
    <property type="entry name" value="DEXDc"/>
    <property type="match status" value="1"/>
</dbReference>
<feature type="binding site" evidence="13">
    <location>
        <begin position="37"/>
        <end position="44"/>
    </location>
    <ligand>
        <name>ATP</name>
        <dbReference type="ChEBI" id="CHEBI:30616"/>
    </ligand>
</feature>
<dbReference type="Gene3D" id="3.40.50.300">
    <property type="entry name" value="P-loop containing nucleotide triphosphate hydrolases"/>
    <property type="match status" value="3"/>
</dbReference>
<dbReference type="InterPro" id="IPR004807">
    <property type="entry name" value="UvrB"/>
</dbReference>
<evidence type="ECO:0000256" key="12">
    <source>
        <dbReference type="ARBA" id="ARBA00029504"/>
    </source>
</evidence>
<evidence type="ECO:0000256" key="11">
    <source>
        <dbReference type="ARBA" id="ARBA00026033"/>
    </source>
</evidence>
<dbReference type="Pfam" id="PF00271">
    <property type="entry name" value="Helicase_C"/>
    <property type="match status" value="1"/>
</dbReference>
<evidence type="ECO:0000256" key="4">
    <source>
        <dbReference type="ARBA" id="ARBA00022741"/>
    </source>
</evidence>
<comment type="domain">
    <text evidence="13">The beta-hairpin motif is involved in DNA binding.</text>
</comment>
<evidence type="ECO:0000256" key="3">
    <source>
        <dbReference type="ARBA" id="ARBA00022490"/>
    </source>
</evidence>
<comment type="similarity">
    <text evidence="2 13 14">Belongs to the UvrB family.</text>
</comment>
<dbReference type="InterPro" id="IPR006935">
    <property type="entry name" value="Helicase/UvrB_N"/>
</dbReference>
<feature type="coiled-coil region" evidence="15">
    <location>
        <begin position="622"/>
        <end position="668"/>
    </location>
</feature>
<keyword evidence="5 13" id="KW-0227">DNA damage</keyword>
<evidence type="ECO:0000256" key="14">
    <source>
        <dbReference type="RuleBase" id="RU003587"/>
    </source>
</evidence>
<keyword evidence="8 13" id="KW-0267">Excision nuclease</keyword>
<dbReference type="NCBIfam" id="TIGR00631">
    <property type="entry name" value="uvrb"/>
    <property type="match status" value="1"/>
</dbReference>
<evidence type="ECO:0000259" key="18">
    <source>
        <dbReference type="PROSITE" id="PS51194"/>
    </source>
</evidence>
<keyword evidence="3 13" id="KW-0963">Cytoplasm</keyword>
<dbReference type="SUPFAM" id="SSF52540">
    <property type="entry name" value="P-loop containing nucleoside triphosphate hydrolases"/>
    <property type="match status" value="2"/>
</dbReference>
<evidence type="ECO:0000256" key="6">
    <source>
        <dbReference type="ARBA" id="ARBA00022769"/>
    </source>
</evidence>
<dbReference type="HAMAP" id="MF_00204">
    <property type="entry name" value="UvrB"/>
    <property type="match status" value="1"/>
</dbReference>
<dbReference type="SMART" id="SM00490">
    <property type="entry name" value="HELICc"/>
    <property type="match status" value="1"/>
</dbReference>
<dbReference type="PROSITE" id="PS51192">
    <property type="entry name" value="HELICASE_ATP_BIND_1"/>
    <property type="match status" value="1"/>
</dbReference>
<evidence type="ECO:0000256" key="5">
    <source>
        <dbReference type="ARBA" id="ARBA00022763"/>
    </source>
</evidence>
<keyword evidence="7 13" id="KW-0067">ATP-binding</keyword>
<dbReference type="CDD" id="cd17916">
    <property type="entry name" value="DEXHc_UvrB"/>
    <property type="match status" value="1"/>
</dbReference>
<keyword evidence="9 13" id="KW-0234">DNA repair</keyword>
<dbReference type="Gene3D" id="4.10.860.10">
    <property type="entry name" value="UVR domain"/>
    <property type="match status" value="1"/>
</dbReference>
<dbReference type="PROSITE" id="PS50151">
    <property type="entry name" value="UVR"/>
    <property type="match status" value="1"/>
</dbReference>
<dbReference type="NCBIfam" id="NF003673">
    <property type="entry name" value="PRK05298.1"/>
    <property type="match status" value="1"/>
</dbReference>
<dbReference type="PANTHER" id="PTHR24029">
    <property type="entry name" value="UVRABC SYSTEM PROTEIN B"/>
    <property type="match status" value="1"/>
</dbReference>
<dbReference type="PROSITE" id="PS51194">
    <property type="entry name" value="HELICASE_CTER"/>
    <property type="match status" value="1"/>
</dbReference>
<dbReference type="InterPro" id="IPR001943">
    <property type="entry name" value="UVR_dom"/>
</dbReference>
<proteinExistence type="inferred from homology"/>